<feature type="transmembrane region" description="Helical" evidence="5">
    <location>
        <begin position="48"/>
        <end position="68"/>
    </location>
</feature>
<dbReference type="PANTHER" id="PTHR33514:SF13">
    <property type="entry name" value="PROTEIN ABCI12, CHLOROPLASTIC"/>
    <property type="match status" value="1"/>
</dbReference>
<name>A0ABR7ZX89_9CYAN</name>
<dbReference type="InterPro" id="IPR003339">
    <property type="entry name" value="ABC/ECF_trnsptr_transmembrane"/>
</dbReference>
<evidence type="ECO:0000256" key="3">
    <source>
        <dbReference type="ARBA" id="ARBA00022989"/>
    </source>
</evidence>
<feature type="transmembrane region" description="Helical" evidence="5">
    <location>
        <begin position="74"/>
        <end position="93"/>
    </location>
</feature>
<proteinExistence type="predicted"/>
<keyword evidence="2 5" id="KW-0812">Transmembrane</keyword>
<organism evidence="6 7">
    <name type="scientific">Pseudanabaena mucicola FACHB-723</name>
    <dbReference type="NCBI Taxonomy" id="2692860"/>
    <lineage>
        <taxon>Bacteria</taxon>
        <taxon>Bacillati</taxon>
        <taxon>Cyanobacteriota</taxon>
        <taxon>Cyanophyceae</taxon>
        <taxon>Pseudanabaenales</taxon>
        <taxon>Pseudanabaenaceae</taxon>
        <taxon>Pseudanabaena</taxon>
    </lineage>
</organism>
<dbReference type="EMBL" id="JACJQB010000018">
    <property type="protein sequence ID" value="MBD2188576.1"/>
    <property type="molecule type" value="Genomic_DNA"/>
</dbReference>
<dbReference type="PANTHER" id="PTHR33514">
    <property type="entry name" value="PROTEIN ABCI12, CHLOROPLASTIC"/>
    <property type="match status" value="1"/>
</dbReference>
<dbReference type="Proteomes" id="UP000642094">
    <property type="component" value="Unassembled WGS sequence"/>
</dbReference>
<evidence type="ECO:0000256" key="4">
    <source>
        <dbReference type="ARBA" id="ARBA00023136"/>
    </source>
</evidence>
<protein>
    <recommendedName>
        <fullName evidence="8">Energy-coupling factor transporter transmembrane protein EcfT</fullName>
    </recommendedName>
</protein>
<evidence type="ECO:0008006" key="8">
    <source>
        <dbReference type="Google" id="ProtNLM"/>
    </source>
</evidence>
<keyword evidence="7" id="KW-1185">Reference proteome</keyword>
<feature type="transmembrane region" description="Helical" evidence="5">
    <location>
        <begin position="289"/>
        <end position="305"/>
    </location>
</feature>
<sequence length="309" mass="35009">MDILRSLPIGLYLEQPITWLHRLDPRIKLFGLLTVLLSPIQANQTWRIAIAVSLIVLTFSSNIPMRVWKQQMGILLLLAFMTFAIATLSPDGFNVNSQPRRPIPEINNTTVTNPAVNTAPLTLKLPQPTSYSYVLWKAGNITITRKSLDLGGRVCTLIFTYLYAPTLFLLVTAPEEITAAIASVFAPLKWIKIPVVEIVLTLTLALRFVPLVLEEVQNLGRAMRTRSINWKRLGFKRTTQIWLILAERLIDNLFIRAEQTASAMQVRGFTSPNTHLVVWNPLKFFPKDILLLIFLITLWGVRILFGNQV</sequence>
<evidence type="ECO:0000256" key="1">
    <source>
        <dbReference type="ARBA" id="ARBA00004141"/>
    </source>
</evidence>
<keyword evidence="4 5" id="KW-0472">Membrane</keyword>
<accession>A0ABR7ZX89</accession>
<comment type="subcellular location">
    <subcellularLocation>
        <location evidence="1">Membrane</location>
        <topology evidence="1">Multi-pass membrane protein</topology>
    </subcellularLocation>
</comment>
<evidence type="ECO:0000256" key="5">
    <source>
        <dbReference type="SAM" id="Phobius"/>
    </source>
</evidence>
<gene>
    <name evidence="6" type="ORF">H6F41_10510</name>
</gene>
<dbReference type="Pfam" id="PF02361">
    <property type="entry name" value="CbiQ"/>
    <property type="match status" value="1"/>
</dbReference>
<evidence type="ECO:0000256" key="2">
    <source>
        <dbReference type="ARBA" id="ARBA00022692"/>
    </source>
</evidence>
<keyword evidence="3 5" id="KW-1133">Transmembrane helix</keyword>
<reference evidence="6 7" key="1">
    <citation type="journal article" date="2020" name="ISME J.">
        <title>Comparative genomics reveals insights into cyanobacterial evolution and habitat adaptation.</title>
        <authorList>
            <person name="Chen M.Y."/>
            <person name="Teng W.K."/>
            <person name="Zhao L."/>
            <person name="Hu C.X."/>
            <person name="Zhou Y.K."/>
            <person name="Han B.P."/>
            <person name="Song L.R."/>
            <person name="Shu W.S."/>
        </authorList>
    </citation>
    <scope>NUCLEOTIDE SEQUENCE [LARGE SCALE GENOMIC DNA]</scope>
    <source>
        <strain evidence="6 7">FACHB-723</strain>
    </source>
</reference>
<dbReference type="CDD" id="cd16914">
    <property type="entry name" value="EcfT"/>
    <property type="match status" value="1"/>
</dbReference>
<comment type="caution">
    <text evidence="6">The sequence shown here is derived from an EMBL/GenBank/DDBJ whole genome shotgun (WGS) entry which is preliminary data.</text>
</comment>
<evidence type="ECO:0000313" key="7">
    <source>
        <dbReference type="Proteomes" id="UP000642094"/>
    </source>
</evidence>
<evidence type="ECO:0000313" key="6">
    <source>
        <dbReference type="EMBL" id="MBD2188576.1"/>
    </source>
</evidence>
<feature type="transmembrane region" description="Helical" evidence="5">
    <location>
        <begin position="154"/>
        <end position="173"/>
    </location>
</feature>
<dbReference type="RefSeq" id="WP_190403426.1">
    <property type="nucleotide sequence ID" value="NZ_JACJQB010000018.1"/>
</dbReference>